<feature type="compositionally biased region" description="Polar residues" evidence="2">
    <location>
        <begin position="246"/>
        <end position="256"/>
    </location>
</feature>
<dbReference type="InterPro" id="IPR040194">
    <property type="entry name" value="Cwf19-like"/>
</dbReference>
<dbReference type="Pfam" id="PF04676">
    <property type="entry name" value="CwfJ_C_2"/>
    <property type="match status" value="1"/>
</dbReference>
<dbReference type="GO" id="GO:0071014">
    <property type="term" value="C:post-mRNA release spliceosomal complex"/>
    <property type="evidence" value="ECO:0007669"/>
    <property type="project" value="TreeGrafter"/>
</dbReference>
<feature type="region of interest" description="Disordered" evidence="2">
    <location>
        <begin position="210"/>
        <end position="229"/>
    </location>
</feature>
<dbReference type="Proteomes" id="UP000789375">
    <property type="component" value="Unassembled WGS sequence"/>
</dbReference>
<evidence type="ECO:0000256" key="2">
    <source>
        <dbReference type="SAM" id="MobiDB-lite"/>
    </source>
</evidence>
<gene>
    <name evidence="5" type="ORF">FMOSSE_LOCUS11922</name>
</gene>
<feature type="region of interest" description="Disordered" evidence="2">
    <location>
        <begin position="119"/>
        <end position="164"/>
    </location>
</feature>
<dbReference type="EMBL" id="CAJVPP010005148">
    <property type="protein sequence ID" value="CAG8660667.1"/>
    <property type="molecule type" value="Genomic_DNA"/>
</dbReference>
<dbReference type="InterPro" id="IPR036265">
    <property type="entry name" value="HIT-like_sf"/>
</dbReference>
<protein>
    <submittedName>
        <fullName evidence="5">11726_t:CDS:1</fullName>
    </submittedName>
</protein>
<dbReference type="PANTHER" id="PTHR12072">
    <property type="entry name" value="CWF19, CELL CYCLE CONTROL PROTEIN"/>
    <property type="match status" value="1"/>
</dbReference>
<feature type="compositionally biased region" description="Basic and acidic residues" evidence="2">
    <location>
        <begin position="54"/>
        <end position="83"/>
    </location>
</feature>
<dbReference type="InterPro" id="IPR006767">
    <property type="entry name" value="Cwf19-like_C_dom-2"/>
</dbReference>
<feature type="compositionally biased region" description="Basic residues" evidence="2">
    <location>
        <begin position="9"/>
        <end position="38"/>
    </location>
</feature>
<evidence type="ECO:0000259" key="3">
    <source>
        <dbReference type="Pfam" id="PF04676"/>
    </source>
</evidence>
<name>A0A9N9E5A0_FUNMO</name>
<feature type="region of interest" description="Disordered" evidence="2">
    <location>
        <begin position="241"/>
        <end position="268"/>
    </location>
</feature>
<dbReference type="AlphaFoldDB" id="A0A9N9E5A0"/>
<evidence type="ECO:0000256" key="1">
    <source>
        <dbReference type="ARBA" id="ARBA00006795"/>
    </source>
</evidence>
<feature type="domain" description="Cwf19-like protein C-terminal" evidence="3">
    <location>
        <begin position="499"/>
        <end position="593"/>
    </location>
</feature>
<organism evidence="5 6">
    <name type="scientific">Funneliformis mosseae</name>
    <name type="common">Endomycorrhizal fungus</name>
    <name type="synonym">Glomus mosseae</name>
    <dbReference type="NCBI Taxonomy" id="27381"/>
    <lineage>
        <taxon>Eukaryota</taxon>
        <taxon>Fungi</taxon>
        <taxon>Fungi incertae sedis</taxon>
        <taxon>Mucoromycota</taxon>
        <taxon>Glomeromycotina</taxon>
        <taxon>Glomeromycetes</taxon>
        <taxon>Glomerales</taxon>
        <taxon>Glomeraceae</taxon>
        <taxon>Funneliformis</taxon>
    </lineage>
</organism>
<proteinExistence type="inferred from homology"/>
<evidence type="ECO:0000313" key="6">
    <source>
        <dbReference type="Proteomes" id="UP000789375"/>
    </source>
</evidence>
<reference evidence="5" key="1">
    <citation type="submission" date="2021-06" db="EMBL/GenBank/DDBJ databases">
        <authorList>
            <person name="Kallberg Y."/>
            <person name="Tangrot J."/>
            <person name="Rosling A."/>
        </authorList>
    </citation>
    <scope>NUCLEOTIDE SEQUENCE</scope>
    <source>
        <strain evidence="5">87-6 pot B 2015</strain>
    </source>
</reference>
<comment type="caution">
    <text evidence="5">The sequence shown here is derived from an EMBL/GenBank/DDBJ whole genome shotgun (WGS) entry which is preliminary data.</text>
</comment>
<comment type="similarity">
    <text evidence="1">Belongs to the CWF19 family.</text>
</comment>
<evidence type="ECO:0000313" key="5">
    <source>
        <dbReference type="EMBL" id="CAG8660667.1"/>
    </source>
</evidence>
<dbReference type="Gene3D" id="3.30.428.10">
    <property type="entry name" value="HIT-like"/>
    <property type="match status" value="1"/>
</dbReference>
<dbReference type="PANTHER" id="PTHR12072:SF5">
    <property type="entry name" value="CWF19-LIKE PROTEIN 2"/>
    <property type="match status" value="1"/>
</dbReference>
<feature type="region of interest" description="Disordered" evidence="2">
    <location>
        <begin position="1"/>
        <end position="107"/>
    </location>
</feature>
<evidence type="ECO:0000259" key="4">
    <source>
        <dbReference type="Pfam" id="PF04677"/>
    </source>
</evidence>
<feature type="domain" description="Cwf19-like C-terminal" evidence="4">
    <location>
        <begin position="347"/>
        <end position="469"/>
    </location>
</feature>
<dbReference type="Pfam" id="PF04677">
    <property type="entry name" value="CwfJ_C_1"/>
    <property type="match status" value="1"/>
</dbReference>
<dbReference type="GO" id="GO:0000398">
    <property type="term" value="P:mRNA splicing, via spliceosome"/>
    <property type="evidence" value="ECO:0007669"/>
    <property type="project" value="TreeGrafter"/>
</dbReference>
<dbReference type="InterPro" id="IPR006768">
    <property type="entry name" value="Cwf19-like_C_dom-1"/>
</dbReference>
<accession>A0A9N9E5A0</accession>
<dbReference type="SUPFAM" id="SSF54197">
    <property type="entry name" value="HIT-like"/>
    <property type="match status" value="1"/>
</dbReference>
<sequence>MDIDPSSKPSKKSKKDKDSKKKKSSKHKKHKKHHKKRTRHEDHSKGGEGSSSGSDHEKLGKRMLDIEFLKDTLQSKKSDREGLIQDESDYIPSGSGRVGIQVESSSQTVFTNFRNPFSRETFKRPQDQDSLYYSSTSSGNYSKKRSRSPSPPNHDDMRHISSTSMPTIASVISVSSPKPTLSVSELNKLQAKSIRARLMNMPNADDLEKQYEEAKKKAEAGPEDSDSRVEVLSMLDSKGRLYDLQGQKSESPQHAGSSRRKKEKIDTHDASGDRIRYFKDDDDLTLKDLIRQEKFGNRDTMDSQIAGRIMKDSMFQDDLEYMDEKADSIAKVQTRTSDQKKEFAIRDFQKSKQVLDNCIYCLKDNSKPQVAMVSLGYRAYLALPNVVEMTQGHCLIVPVQHVTSTLECDDDVWDEIRNFMKSLIQMFADEGRGIIFMETVINMKWNNHTVIECVPMPWDLAQDAPAYFKGNICDIRFLANTNSLKYYYVAEGILESSGEWSQNRKLIDTSKATFRRSMVKELPYFHVWFGLDKGYGHVIEKEKSFPFWFGKEILAGICDLPPNLWRKPKKLHPRDNPDRIQEFMKKWKTWDWTKMLQEEQ</sequence>
<feature type="compositionally biased region" description="Polar residues" evidence="2">
    <location>
        <begin position="128"/>
        <end position="141"/>
    </location>
</feature>
<keyword evidence="6" id="KW-1185">Reference proteome</keyword>